<comment type="caution">
    <text evidence="4">The sequence shown here is derived from an EMBL/GenBank/DDBJ whole genome shotgun (WGS) entry which is preliminary data.</text>
</comment>
<reference evidence="4 5" key="1">
    <citation type="submission" date="2023-07" db="EMBL/GenBank/DDBJ databases">
        <title>Genomic Encyclopedia of Type Strains, Phase IV (KMG-IV): sequencing the most valuable type-strain genomes for metagenomic binning, comparative biology and taxonomic classification.</title>
        <authorList>
            <person name="Goeker M."/>
        </authorList>
    </citation>
    <scope>NUCLEOTIDE SEQUENCE [LARGE SCALE GENOMIC DNA]</scope>
    <source>
        <strain evidence="4 5">DSM 18695</strain>
    </source>
</reference>
<dbReference type="PANTHER" id="PTHR44591:SF23">
    <property type="entry name" value="CHEY SUBFAMILY"/>
    <property type="match status" value="1"/>
</dbReference>
<evidence type="ECO:0000259" key="3">
    <source>
        <dbReference type="PROSITE" id="PS50110"/>
    </source>
</evidence>
<accession>A0ABU0IPD9</accession>
<dbReference type="PANTHER" id="PTHR44591">
    <property type="entry name" value="STRESS RESPONSE REGULATOR PROTEIN 1"/>
    <property type="match status" value="1"/>
</dbReference>
<dbReference type="InterPro" id="IPR011006">
    <property type="entry name" value="CheY-like_superfamily"/>
</dbReference>
<feature type="domain" description="Response regulatory" evidence="3">
    <location>
        <begin position="5"/>
        <end position="122"/>
    </location>
</feature>
<proteinExistence type="predicted"/>
<dbReference type="InterPro" id="IPR050595">
    <property type="entry name" value="Bact_response_regulator"/>
</dbReference>
<evidence type="ECO:0000256" key="1">
    <source>
        <dbReference type="ARBA" id="ARBA00022553"/>
    </source>
</evidence>
<evidence type="ECO:0000313" key="5">
    <source>
        <dbReference type="Proteomes" id="UP001228905"/>
    </source>
</evidence>
<dbReference type="RefSeq" id="WP_307346892.1">
    <property type="nucleotide sequence ID" value="NZ_JAUSVS010000001.1"/>
</dbReference>
<dbReference type="SMART" id="SM00448">
    <property type="entry name" value="REC"/>
    <property type="match status" value="1"/>
</dbReference>
<keyword evidence="5" id="KW-1185">Reference proteome</keyword>
<gene>
    <name evidence="4" type="ORF">QO010_001038</name>
</gene>
<dbReference type="Gene3D" id="3.40.50.2300">
    <property type="match status" value="1"/>
</dbReference>
<dbReference type="PROSITE" id="PS50110">
    <property type="entry name" value="RESPONSE_REGULATORY"/>
    <property type="match status" value="1"/>
</dbReference>
<name>A0ABU0IPD9_9CAUL</name>
<dbReference type="SUPFAM" id="SSF52172">
    <property type="entry name" value="CheY-like"/>
    <property type="match status" value="1"/>
</dbReference>
<dbReference type="Pfam" id="PF00072">
    <property type="entry name" value="Response_reg"/>
    <property type="match status" value="1"/>
</dbReference>
<dbReference type="EMBL" id="JAUSVS010000001">
    <property type="protein sequence ID" value="MDQ0463290.1"/>
    <property type="molecule type" value="Genomic_DNA"/>
</dbReference>
<dbReference type="CDD" id="cd17535">
    <property type="entry name" value="REC_NarL-like"/>
    <property type="match status" value="1"/>
</dbReference>
<protein>
    <submittedName>
        <fullName evidence="4">CheY-like chemotaxis protein</fullName>
    </submittedName>
</protein>
<evidence type="ECO:0000256" key="2">
    <source>
        <dbReference type="PROSITE-ProRule" id="PRU00169"/>
    </source>
</evidence>
<organism evidence="4 5">
    <name type="scientific">Caulobacter ginsengisoli</name>
    <dbReference type="NCBI Taxonomy" id="400775"/>
    <lineage>
        <taxon>Bacteria</taxon>
        <taxon>Pseudomonadati</taxon>
        <taxon>Pseudomonadota</taxon>
        <taxon>Alphaproteobacteria</taxon>
        <taxon>Caulobacterales</taxon>
        <taxon>Caulobacteraceae</taxon>
        <taxon>Caulobacter</taxon>
    </lineage>
</organism>
<dbReference type="Proteomes" id="UP001228905">
    <property type="component" value="Unassembled WGS sequence"/>
</dbReference>
<evidence type="ECO:0000313" key="4">
    <source>
        <dbReference type="EMBL" id="MDQ0463290.1"/>
    </source>
</evidence>
<dbReference type="InterPro" id="IPR058245">
    <property type="entry name" value="NreC/VraR/RcsB-like_REC"/>
</dbReference>
<dbReference type="InterPro" id="IPR001789">
    <property type="entry name" value="Sig_transdc_resp-reg_receiver"/>
</dbReference>
<sequence>MPSVEILVVDDDEALRTSVSRMLRGIGHVVREAVDGADALRSVRTAPPDLIITDIMMPDSDGIELIGAVKTIHPTVRIIAISGRAAFGDLDLLNLASMIGADVTLTKPMSPDELLEAVASLTAG</sequence>
<feature type="modified residue" description="4-aspartylphosphate" evidence="2">
    <location>
        <position position="54"/>
    </location>
</feature>
<keyword evidence="1 2" id="KW-0597">Phosphoprotein</keyword>